<evidence type="ECO:0000259" key="2">
    <source>
        <dbReference type="SMART" id="SM00829"/>
    </source>
</evidence>
<dbReference type="PANTHER" id="PTHR11695">
    <property type="entry name" value="ALCOHOL DEHYDROGENASE RELATED"/>
    <property type="match status" value="1"/>
</dbReference>
<organism evidence="3 4">
    <name type="scientific">[Bacillus] enclensis</name>
    <dbReference type="NCBI Taxonomy" id="1402860"/>
    <lineage>
        <taxon>Bacteria</taxon>
        <taxon>Bacillati</taxon>
        <taxon>Bacillota</taxon>
        <taxon>Bacilli</taxon>
        <taxon>Bacillales</taxon>
        <taxon>Bacillaceae</taxon>
        <taxon>Rossellomorea</taxon>
    </lineage>
</organism>
<dbReference type="Gene3D" id="3.90.180.10">
    <property type="entry name" value="Medium-chain alcohol dehydrogenases, catalytic domain"/>
    <property type="match status" value="1"/>
</dbReference>
<dbReference type="InterPro" id="IPR011032">
    <property type="entry name" value="GroES-like_sf"/>
</dbReference>
<dbReference type="CDD" id="cd05289">
    <property type="entry name" value="MDR_like_2"/>
    <property type="match status" value="1"/>
</dbReference>
<evidence type="ECO:0000313" key="3">
    <source>
        <dbReference type="EMBL" id="SCB74289.1"/>
    </source>
</evidence>
<dbReference type="SMART" id="SM00829">
    <property type="entry name" value="PKS_ER"/>
    <property type="match status" value="1"/>
</dbReference>
<dbReference type="InterPro" id="IPR036291">
    <property type="entry name" value="NAD(P)-bd_dom_sf"/>
</dbReference>
<dbReference type="PROSITE" id="PS01162">
    <property type="entry name" value="QOR_ZETA_CRYSTAL"/>
    <property type="match status" value="1"/>
</dbReference>
<dbReference type="InterPro" id="IPR020843">
    <property type="entry name" value="ER"/>
</dbReference>
<dbReference type="GO" id="GO:0016491">
    <property type="term" value="F:oxidoreductase activity"/>
    <property type="evidence" value="ECO:0007669"/>
    <property type="project" value="UniProtKB-KW"/>
</dbReference>
<dbReference type="Pfam" id="PF08240">
    <property type="entry name" value="ADH_N"/>
    <property type="match status" value="1"/>
</dbReference>
<dbReference type="EMBL" id="FMAU01000001">
    <property type="protein sequence ID" value="SCB74289.1"/>
    <property type="molecule type" value="Genomic_DNA"/>
</dbReference>
<evidence type="ECO:0000313" key="4">
    <source>
        <dbReference type="Proteomes" id="UP000181997"/>
    </source>
</evidence>
<dbReference type="RefSeq" id="WP_058297132.1">
    <property type="nucleotide sequence ID" value="NZ_FMAU01000001.1"/>
</dbReference>
<evidence type="ECO:0000256" key="1">
    <source>
        <dbReference type="ARBA" id="ARBA00023002"/>
    </source>
</evidence>
<dbReference type="AlphaFoldDB" id="A0A0V8HQI8"/>
<name>A0A0V8HQI8_9BACI</name>
<reference evidence="4" key="1">
    <citation type="submission" date="2016-08" db="EMBL/GenBank/DDBJ databases">
        <authorList>
            <person name="Varghese N."/>
            <person name="Submissions Spin"/>
        </authorList>
    </citation>
    <scope>NUCLEOTIDE SEQUENCE [LARGE SCALE GENOMIC DNA]</scope>
    <source>
        <strain evidence="4">SGD-1123</strain>
    </source>
</reference>
<dbReference type="InterPro" id="IPR002364">
    <property type="entry name" value="Quin_OxRdtase/zeta-crystal_CS"/>
</dbReference>
<gene>
    <name evidence="3" type="ORF">GA0061094_0207</name>
</gene>
<dbReference type="GO" id="GO:0008270">
    <property type="term" value="F:zinc ion binding"/>
    <property type="evidence" value="ECO:0007669"/>
    <property type="project" value="InterPro"/>
</dbReference>
<dbReference type="Proteomes" id="UP000181997">
    <property type="component" value="Unassembled WGS sequence"/>
</dbReference>
<proteinExistence type="predicted"/>
<dbReference type="SUPFAM" id="SSF51735">
    <property type="entry name" value="NAD(P)-binding Rossmann-fold domains"/>
    <property type="match status" value="1"/>
</dbReference>
<sequence>MRAIVIDQYGDKDVLNEREVEQPEIGDNQILLSNRATSINPIDWKVRAGYLKDMLPFDFPIILGWDAAGVVARKGKNVEGFEIGDRVFARPDTTNRGTYAEYVVVDDHLLAPMPESMSFEEAAAIPLAGLTAWQCLVDFSDIKEGDKVLIHAGSGGVGNFAIQIAKSFGAHVASTASGKNEEFVKSLGADQFINYKEEDFSEVLEDFDIVLDTMGGEVQSNSYKVLKKGGKLVSIAEPPKEDEAKEYGVEAGFLWLEPKGEQLKQLADLYEKGELKPVIGETFTFSEQGLKDAHALSETHHAKGKIVIKISED</sequence>
<dbReference type="SUPFAM" id="SSF50129">
    <property type="entry name" value="GroES-like"/>
    <property type="match status" value="1"/>
</dbReference>
<keyword evidence="1" id="KW-0560">Oxidoreductase</keyword>
<dbReference type="Pfam" id="PF13602">
    <property type="entry name" value="ADH_zinc_N_2"/>
    <property type="match status" value="1"/>
</dbReference>
<dbReference type="InterPro" id="IPR013154">
    <property type="entry name" value="ADH-like_N"/>
</dbReference>
<keyword evidence="4" id="KW-1185">Reference proteome</keyword>
<dbReference type="PANTHER" id="PTHR11695:SF294">
    <property type="entry name" value="RETICULON-4-INTERACTING PROTEIN 1, MITOCHONDRIAL"/>
    <property type="match status" value="1"/>
</dbReference>
<feature type="domain" description="Enoyl reductase (ER)" evidence="2">
    <location>
        <begin position="10"/>
        <end position="308"/>
    </location>
</feature>
<dbReference type="InterPro" id="IPR050700">
    <property type="entry name" value="YIM1/Zinc_Alcohol_DH_Fams"/>
</dbReference>
<protein>
    <submittedName>
        <fullName evidence="3">NADPH:quinone reductase</fullName>
    </submittedName>
</protein>
<accession>A0A0V8HQI8</accession>
<dbReference type="Gene3D" id="3.40.50.720">
    <property type="entry name" value="NAD(P)-binding Rossmann-like Domain"/>
    <property type="match status" value="1"/>
</dbReference>
<dbReference type="OrthoDB" id="9792162at2"/>